<dbReference type="HOGENOM" id="CLU_3026699_0_0_4"/>
<dbReference type="AlphaFoldDB" id="E7RTV7"/>
<comment type="caution">
    <text evidence="1">The sequence shown here is derived from an EMBL/GenBank/DDBJ whole genome shotgun (WGS) entry which is preliminary data.</text>
</comment>
<organism evidence="1 2">
    <name type="scientific">Lautropia mirabilis ATCC 51599</name>
    <dbReference type="NCBI Taxonomy" id="887898"/>
    <lineage>
        <taxon>Bacteria</taxon>
        <taxon>Pseudomonadati</taxon>
        <taxon>Pseudomonadota</taxon>
        <taxon>Betaproteobacteria</taxon>
        <taxon>Burkholderiales</taxon>
        <taxon>Burkholderiaceae</taxon>
        <taxon>Lautropia</taxon>
    </lineage>
</organism>
<protein>
    <submittedName>
        <fullName evidence="1">Uncharacterized protein</fullName>
    </submittedName>
</protein>
<gene>
    <name evidence="1" type="ORF">HMPREF0551_0376</name>
</gene>
<dbReference type="EMBL" id="AEQP01000001">
    <property type="protein sequence ID" value="EFV96193.1"/>
    <property type="molecule type" value="Genomic_DNA"/>
</dbReference>
<dbReference type="Proteomes" id="UP000011021">
    <property type="component" value="Unassembled WGS sequence"/>
</dbReference>
<evidence type="ECO:0000313" key="1">
    <source>
        <dbReference type="EMBL" id="EFV96193.1"/>
    </source>
</evidence>
<keyword evidence="2" id="KW-1185">Reference proteome</keyword>
<accession>E7RTV7</accession>
<proteinExistence type="predicted"/>
<reference evidence="1 2" key="1">
    <citation type="submission" date="2010-12" db="EMBL/GenBank/DDBJ databases">
        <authorList>
            <person name="Muzny D."/>
            <person name="Qin X."/>
            <person name="Deng J."/>
            <person name="Jiang H."/>
            <person name="Liu Y."/>
            <person name="Qu J."/>
            <person name="Song X.-Z."/>
            <person name="Zhang L."/>
            <person name="Thornton R."/>
            <person name="Coyle M."/>
            <person name="Francisco L."/>
            <person name="Jackson L."/>
            <person name="Javaid M."/>
            <person name="Korchina V."/>
            <person name="Kovar C."/>
            <person name="Mata R."/>
            <person name="Mathew T."/>
            <person name="Ngo R."/>
            <person name="Nguyen L."/>
            <person name="Nguyen N."/>
            <person name="Okwuonu G."/>
            <person name="Ongeri F."/>
            <person name="Pham C."/>
            <person name="Simmons D."/>
            <person name="Wilczek-Boney K."/>
            <person name="Hale W."/>
            <person name="Jakkamsetti A."/>
            <person name="Pham P."/>
            <person name="Ruth R."/>
            <person name="San Lucas F."/>
            <person name="Warren J."/>
            <person name="Zhang J."/>
            <person name="Zhao Z."/>
            <person name="Zhou C."/>
            <person name="Zhu D."/>
            <person name="Lee S."/>
            <person name="Bess C."/>
            <person name="Blankenburg K."/>
            <person name="Forbes L."/>
            <person name="Fu Q."/>
            <person name="Gubbala S."/>
            <person name="Hirani K."/>
            <person name="Jayaseelan J.C."/>
            <person name="Lara F."/>
            <person name="Munidasa M."/>
            <person name="Palculict T."/>
            <person name="Patil S."/>
            <person name="Pu L.-L."/>
            <person name="Saada N."/>
            <person name="Tang L."/>
            <person name="Weissenberger G."/>
            <person name="Zhu Y."/>
            <person name="Hemphill L."/>
            <person name="Shang Y."/>
            <person name="Youmans B."/>
            <person name="Ayvaz T."/>
            <person name="Ross M."/>
            <person name="Santibanez J."/>
            <person name="Aqrawi P."/>
            <person name="Gross S."/>
            <person name="Joshi V."/>
            <person name="Fowler G."/>
            <person name="Nazareth L."/>
            <person name="Reid J."/>
            <person name="Worley K."/>
            <person name="Petrosino J."/>
            <person name="Highlander S."/>
            <person name="Gibbs R."/>
        </authorList>
    </citation>
    <scope>NUCLEOTIDE SEQUENCE [LARGE SCALE GENOMIC DNA]</scope>
    <source>
        <strain evidence="1 2">ATCC 51599</strain>
    </source>
</reference>
<sequence>MPRISKAELIVAMMLLSVLLVLLGSTLVLSLFQPVREEAVHLGSSEQVPAAVASP</sequence>
<name>E7RTV7_9BURK</name>
<evidence type="ECO:0000313" key="2">
    <source>
        <dbReference type="Proteomes" id="UP000011021"/>
    </source>
</evidence>